<organism evidence="1 2">
    <name type="scientific">Gossypium australe</name>
    <dbReference type="NCBI Taxonomy" id="47621"/>
    <lineage>
        <taxon>Eukaryota</taxon>
        <taxon>Viridiplantae</taxon>
        <taxon>Streptophyta</taxon>
        <taxon>Embryophyta</taxon>
        <taxon>Tracheophyta</taxon>
        <taxon>Spermatophyta</taxon>
        <taxon>Magnoliopsida</taxon>
        <taxon>eudicotyledons</taxon>
        <taxon>Gunneridae</taxon>
        <taxon>Pentapetalae</taxon>
        <taxon>rosids</taxon>
        <taxon>malvids</taxon>
        <taxon>Malvales</taxon>
        <taxon>Malvaceae</taxon>
        <taxon>Malvoideae</taxon>
        <taxon>Gossypium</taxon>
    </lineage>
</organism>
<evidence type="ECO:0000313" key="1">
    <source>
        <dbReference type="EMBL" id="KAA3472392.1"/>
    </source>
</evidence>
<dbReference type="EMBL" id="SMMG02000005">
    <property type="protein sequence ID" value="KAA3472392.1"/>
    <property type="molecule type" value="Genomic_DNA"/>
</dbReference>
<accession>A0A5B6VTY3</accession>
<name>A0A5B6VTY3_9ROSI</name>
<gene>
    <name evidence="1" type="ORF">EPI10_022875</name>
</gene>
<comment type="caution">
    <text evidence="1">The sequence shown here is derived from an EMBL/GenBank/DDBJ whole genome shotgun (WGS) entry which is preliminary data.</text>
</comment>
<dbReference type="AlphaFoldDB" id="A0A5B6VTY3"/>
<dbReference type="Proteomes" id="UP000325315">
    <property type="component" value="Unassembled WGS sequence"/>
</dbReference>
<keyword evidence="2" id="KW-1185">Reference proteome</keyword>
<protein>
    <submittedName>
        <fullName evidence="1">Uncharacterized protein</fullName>
    </submittedName>
</protein>
<reference evidence="2" key="1">
    <citation type="journal article" date="2019" name="Plant Biotechnol. J.">
        <title>Genome sequencing of the Australian wild diploid species Gossypium australe highlights disease resistance and delayed gland morphogenesis.</title>
        <authorList>
            <person name="Cai Y."/>
            <person name="Cai X."/>
            <person name="Wang Q."/>
            <person name="Wang P."/>
            <person name="Zhang Y."/>
            <person name="Cai C."/>
            <person name="Xu Y."/>
            <person name="Wang K."/>
            <person name="Zhou Z."/>
            <person name="Wang C."/>
            <person name="Geng S."/>
            <person name="Li B."/>
            <person name="Dong Q."/>
            <person name="Hou Y."/>
            <person name="Wang H."/>
            <person name="Ai P."/>
            <person name="Liu Z."/>
            <person name="Yi F."/>
            <person name="Sun M."/>
            <person name="An G."/>
            <person name="Cheng J."/>
            <person name="Zhang Y."/>
            <person name="Shi Q."/>
            <person name="Xie Y."/>
            <person name="Shi X."/>
            <person name="Chang Y."/>
            <person name="Huang F."/>
            <person name="Chen Y."/>
            <person name="Hong S."/>
            <person name="Mi L."/>
            <person name="Sun Q."/>
            <person name="Zhang L."/>
            <person name="Zhou B."/>
            <person name="Peng R."/>
            <person name="Zhang X."/>
            <person name="Liu F."/>
        </authorList>
    </citation>
    <scope>NUCLEOTIDE SEQUENCE [LARGE SCALE GENOMIC DNA]</scope>
    <source>
        <strain evidence="2">cv. PA1801</strain>
    </source>
</reference>
<proteinExistence type="predicted"/>
<sequence length="82" mass="9291">MPSVSSNLGKTKEKLVFLANHHNRELAKGSKFKFDQEFEESNCNNLCSNFVINKLFVFEFNFVAKEGIGPSLNKGKFTTVDE</sequence>
<evidence type="ECO:0000313" key="2">
    <source>
        <dbReference type="Proteomes" id="UP000325315"/>
    </source>
</evidence>